<dbReference type="EMBL" id="LDJK01000083">
    <property type="protein sequence ID" value="KRG69868.1"/>
    <property type="molecule type" value="Genomic_DNA"/>
</dbReference>
<evidence type="ECO:0000313" key="2">
    <source>
        <dbReference type="Proteomes" id="UP000051386"/>
    </source>
</evidence>
<protein>
    <submittedName>
        <fullName evidence="1">Uncharacterized protein</fullName>
    </submittedName>
</protein>
<name>A0A0R0CIY5_9GAMM</name>
<organism evidence="1 2">
    <name type="scientific">Stenotrophomonas chelatiphaga</name>
    <dbReference type="NCBI Taxonomy" id="517011"/>
    <lineage>
        <taxon>Bacteria</taxon>
        <taxon>Pseudomonadati</taxon>
        <taxon>Pseudomonadota</taxon>
        <taxon>Gammaproteobacteria</taxon>
        <taxon>Lysobacterales</taxon>
        <taxon>Lysobacteraceae</taxon>
        <taxon>Stenotrophomonas</taxon>
    </lineage>
</organism>
<gene>
    <name evidence="1" type="ORF">ABB28_15620</name>
</gene>
<dbReference type="PATRIC" id="fig|517011.3.peg.3309"/>
<evidence type="ECO:0000313" key="1">
    <source>
        <dbReference type="EMBL" id="KRG69868.1"/>
    </source>
</evidence>
<comment type="caution">
    <text evidence="1">The sequence shown here is derived from an EMBL/GenBank/DDBJ whole genome shotgun (WGS) entry which is preliminary data.</text>
</comment>
<reference evidence="1 2" key="1">
    <citation type="submission" date="2015-05" db="EMBL/GenBank/DDBJ databases">
        <title>Genome sequencing and analysis of members of genus Stenotrophomonas.</title>
        <authorList>
            <person name="Patil P.P."/>
            <person name="Midha S."/>
            <person name="Patil P.B."/>
        </authorList>
    </citation>
    <scope>NUCLEOTIDE SEQUENCE [LARGE SCALE GENOMIC DNA]</scope>
    <source>
        <strain evidence="1 2">DSM 21508</strain>
    </source>
</reference>
<keyword evidence="2" id="KW-1185">Reference proteome</keyword>
<accession>A0A0R0CIY5</accession>
<dbReference type="Proteomes" id="UP000051386">
    <property type="component" value="Unassembled WGS sequence"/>
</dbReference>
<sequence>MNVSTVLLQIFRPAQAARIAAEARMASAPGCELKPLGALLARVANAGHLRGEAFTSEAARQLRSHMQAPELTPRQVMNRVSAVKHQQRDILRDLMQRSAGTRAGSDRAHEITATRAAIAAARQFSWEVRVAASAAQGGTP</sequence>
<proteinExistence type="predicted"/>
<dbReference type="AlphaFoldDB" id="A0A0R0CIY5"/>